<evidence type="ECO:0000256" key="1">
    <source>
        <dbReference type="ARBA" id="ARBA00001974"/>
    </source>
</evidence>
<dbReference type="InterPro" id="IPR046373">
    <property type="entry name" value="Acyl-CoA_Oxase/DH_mid-dom_sf"/>
</dbReference>
<evidence type="ECO:0000256" key="5">
    <source>
        <dbReference type="ARBA" id="ARBA00023002"/>
    </source>
</evidence>
<evidence type="ECO:0000259" key="8">
    <source>
        <dbReference type="Pfam" id="PF02771"/>
    </source>
</evidence>
<dbReference type="PANTHER" id="PTHR43292">
    <property type="entry name" value="ACYL-COA DEHYDROGENASE"/>
    <property type="match status" value="1"/>
</dbReference>
<dbReference type="InterPro" id="IPR036250">
    <property type="entry name" value="AcylCo_DH-like_C"/>
</dbReference>
<dbReference type="PANTHER" id="PTHR43292:SF3">
    <property type="entry name" value="ACYL-COA DEHYDROGENASE FADE29"/>
    <property type="match status" value="1"/>
</dbReference>
<evidence type="ECO:0000259" key="6">
    <source>
        <dbReference type="Pfam" id="PF00441"/>
    </source>
</evidence>
<dbReference type="EC" id="1.3.8.8" evidence="9"/>
<dbReference type="GO" id="GO:0004466">
    <property type="term" value="F:long-chain fatty acyl-CoA dehydrogenase activity"/>
    <property type="evidence" value="ECO:0007669"/>
    <property type="project" value="UniProtKB-EC"/>
</dbReference>
<reference evidence="9" key="1">
    <citation type="submission" date="2018-06" db="EMBL/GenBank/DDBJ databases">
        <authorList>
            <person name="Zhirakovskaya E."/>
        </authorList>
    </citation>
    <scope>NUCLEOTIDE SEQUENCE</scope>
</reference>
<feature type="domain" description="Acyl-CoA dehydrogenase/oxidase C-terminal" evidence="6">
    <location>
        <begin position="236"/>
        <end position="390"/>
    </location>
</feature>
<gene>
    <name evidence="9" type="ORF">MNBD_ALPHA06-1294</name>
</gene>
<accession>A0A3B0R465</accession>
<dbReference type="EMBL" id="UOEE01000026">
    <property type="protein sequence ID" value="VAV87029.1"/>
    <property type="molecule type" value="Genomic_DNA"/>
</dbReference>
<dbReference type="InterPro" id="IPR052161">
    <property type="entry name" value="Mycobact_Acyl-CoA_DH"/>
</dbReference>
<dbReference type="Pfam" id="PF00441">
    <property type="entry name" value="Acyl-CoA_dh_1"/>
    <property type="match status" value="1"/>
</dbReference>
<dbReference type="Pfam" id="PF02770">
    <property type="entry name" value="Acyl-CoA_dh_M"/>
    <property type="match status" value="1"/>
</dbReference>
<dbReference type="Pfam" id="PF02771">
    <property type="entry name" value="Acyl-CoA_dh_N"/>
    <property type="match status" value="1"/>
</dbReference>
<dbReference type="InterPro" id="IPR037069">
    <property type="entry name" value="AcylCoA_DH/ox_N_sf"/>
</dbReference>
<dbReference type="SUPFAM" id="SSF47203">
    <property type="entry name" value="Acyl-CoA dehydrogenase C-terminal domain-like"/>
    <property type="match status" value="1"/>
</dbReference>
<evidence type="ECO:0000256" key="4">
    <source>
        <dbReference type="ARBA" id="ARBA00022827"/>
    </source>
</evidence>
<organism evidence="9">
    <name type="scientific">hydrothermal vent metagenome</name>
    <dbReference type="NCBI Taxonomy" id="652676"/>
    <lineage>
        <taxon>unclassified sequences</taxon>
        <taxon>metagenomes</taxon>
        <taxon>ecological metagenomes</taxon>
    </lineage>
</organism>
<dbReference type="GO" id="GO:0005886">
    <property type="term" value="C:plasma membrane"/>
    <property type="evidence" value="ECO:0007669"/>
    <property type="project" value="TreeGrafter"/>
</dbReference>
<dbReference type="InterPro" id="IPR009100">
    <property type="entry name" value="AcylCoA_DH/oxidase_NM_dom_sf"/>
</dbReference>
<sequence>MTDLESFQQQTRDWLQENCPQSMRKPMRGEADACWGGRNASFASDDQKLWLQRMGDKGWTAPEWPSEYGGGGLSREQAKILKAELSRIKARSALLSFGIWMLGPALLKFGSEAQKKQFLPPIVRGEIRWCQGYSEPGAGSDLASLQTKCEDKGDYYLVNGQKVWTSYADKADWIFCLVRTDRDAKKHLGISFVLFDMASQGVSTKPIILISGKSPFCETFFDDVKVPKENLVGTLNRGWDIAKYLLTHEREMIGGSSDAGFGARGIGEIAVAALGADADGRLNDTALRSKIATSELDGWAFLLTMERTKDEAKAGQGVGARSSMLKYYGTELNKRRFELMMASKGLSALEWEGEASRDGELPRQWLRTKGNSIEGGTSEVQLNIISKRILGLPDPKVA</sequence>
<dbReference type="Gene3D" id="2.40.110.10">
    <property type="entry name" value="Butyryl-CoA Dehydrogenase, subunit A, domain 2"/>
    <property type="match status" value="1"/>
</dbReference>
<keyword evidence="4" id="KW-0274">FAD</keyword>
<feature type="domain" description="Acyl-CoA dehydrogenase/oxidase N-terminal" evidence="8">
    <location>
        <begin position="8"/>
        <end position="126"/>
    </location>
</feature>
<comment type="similarity">
    <text evidence="2">Belongs to the acyl-CoA dehydrogenase family.</text>
</comment>
<keyword evidence="3" id="KW-0285">Flavoprotein</keyword>
<dbReference type="AlphaFoldDB" id="A0A3B0R465"/>
<dbReference type="Gene3D" id="1.10.540.10">
    <property type="entry name" value="Acyl-CoA dehydrogenase/oxidase, N-terminal domain"/>
    <property type="match status" value="1"/>
</dbReference>
<protein>
    <submittedName>
        <fullName evidence="9">Acyl-CoA dehydrogenase, long-chain specific</fullName>
        <ecNumber evidence="9">1.3.8.8</ecNumber>
    </submittedName>
</protein>
<dbReference type="InterPro" id="IPR009075">
    <property type="entry name" value="AcylCo_DH/oxidase_C"/>
</dbReference>
<dbReference type="GO" id="GO:0050660">
    <property type="term" value="F:flavin adenine dinucleotide binding"/>
    <property type="evidence" value="ECO:0007669"/>
    <property type="project" value="InterPro"/>
</dbReference>
<proteinExistence type="inferred from homology"/>
<evidence type="ECO:0000256" key="3">
    <source>
        <dbReference type="ARBA" id="ARBA00022630"/>
    </source>
</evidence>
<evidence type="ECO:0000256" key="2">
    <source>
        <dbReference type="ARBA" id="ARBA00009347"/>
    </source>
</evidence>
<dbReference type="FunFam" id="2.40.110.10:FF:000011">
    <property type="entry name" value="Acyl-CoA dehydrogenase FadE34"/>
    <property type="match status" value="1"/>
</dbReference>
<dbReference type="Gene3D" id="1.20.140.10">
    <property type="entry name" value="Butyryl-CoA Dehydrogenase, subunit A, domain 3"/>
    <property type="match status" value="1"/>
</dbReference>
<evidence type="ECO:0000313" key="9">
    <source>
        <dbReference type="EMBL" id="VAV87029.1"/>
    </source>
</evidence>
<keyword evidence="5 9" id="KW-0560">Oxidoreductase</keyword>
<feature type="domain" description="Acyl-CoA oxidase/dehydrogenase middle" evidence="7">
    <location>
        <begin position="130"/>
        <end position="224"/>
    </location>
</feature>
<evidence type="ECO:0000259" key="7">
    <source>
        <dbReference type="Pfam" id="PF02770"/>
    </source>
</evidence>
<dbReference type="InterPro" id="IPR006091">
    <property type="entry name" value="Acyl-CoA_Oxase/DH_mid-dom"/>
</dbReference>
<dbReference type="SUPFAM" id="SSF56645">
    <property type="entry name" value="Acyl-CoA dehydrogenase NM domain-like"/>
    <property type="match status" value="1"/>
</dbReference>
<name>A0A3B0R465_9ZZZZ</name>
<dbReference type="InterPro" id="IPR013786">
    <property type="entry name" value="AcylCoA_DH/ox_N"/>
</dbReference>
<comment type="cofactor">
    <cofactor evidence="1">
        <name>FAD</name>
        <dbReference type="ChEBI" id="CHEBI:57692"/>
    </cofactor>
</comment>